<protein>
    <submittedName>
        <fullName evidence="1">Uncharacterized protein</fullName>
    </submittedName>
</protein>
<sequence>MAKKLGFDLPNGCHLVHGSGSLIKTAYSPETGLPGTLQILSYGHDQDSSSVAFCGPSGLFQFDTTCRMPRHVHMAPTKEGEGMQYVVEKIIVLNGVAITELGGEIYVVPPDTMVTIGHGVPHSWVAAPSGMDLQALGVADEPIVSRGQFLAVFEYEMPTSFFPTRQTQTLHTEEDYVRCDDLHSIRIAEMDAEYLRKNAWFVWGNSCRKLGSTKHSN</sequence>
<dbReference type="OrthoDB" id="3452821at2759"/>
<dbReference type="AlphaFoldDB" id="A0A319BVW8"/>
<dbReference type="RefSeq" id="XP_025487004.1">
    <property type="nucleotide sequence ID" value="XM_025630539.1"/>
</dbReference>
<dbReference type="Proteomes" id="UP000248340">
    <property type="component" value="Unassembled WGS sequence"/>
</dbReference>
<dbReference type="InterPro" id="IPR011051">
    <property type="entry name" value="RmlC_Cupin_sf"/>
</dbReference>
<dbReference type="GeneID" id="37133280"/>
<proteinExistence type="predicted"/>
<accession>A0A319BVW8</accession>
<dbReference type="SUPFAM" id="SSF51182">
    <property type="entry name" value="RmlC-like cupins"/>
    <property type="match status" value="1"/>
</dbReference>
<keyword evidence="2" id="KW-1185">Reference proteome</keyword>
<dbReference type="VEuPathDB" id="FungiDB:BO82DRAFT_193972"/>
<evidence type="ECO:0000313" key="1">
    <source>
        <dbReference type="EMBL" id="PYH76804.1"/>
    </source>
</evidence>
<organism evidence="1 2">
    <name type="scientific">Aspergillus uvarum CBS 121591</name>
    <dbReference type="NCBI Taxonomy" id="1448315"/>
    <lineage>
        <taxon>Eukaryota</taxon>
        <taxon>Fungi</taxon>
        <taxon>Dikarya</taxon>
        <taxon>Ascomycota</taxon>
        <taxon>Pezizomycotina</taxon>
        <taxon>Eurotiomycetes</taxon>
        <taxon>Eurotiomycetidae</taxon>
        <taxon>Eurotiales</taxon>
        <taxon>Aspergillaceae</taxon>
        <taxon>Aspergillus</taxon>
        <taxon>Aspergillus subgen. Circumdati</taxon>
    </lineage>
</organism>
<dbReference type="EMBL" id="KZ821750">
    <property type="protein sequence ID" value="PYH76804.1"/>
    <property type="molecule type" value="Genomic_DNA"/>
</dbReference>
<evidence type="ECO:0000313" key="2">
    <source>
        <dbReference type="Proteomes" id="UP000248340"/>
    </source>
</evidence>
<gene>
    <name evidence="1" type="ORF">BO82DRAFT_193972</name>
</gene>
<reference evidence="1 2" key="1">
    <citation type="submission" date="2016-12" db="EMBL/GenBank/DDBJ databases">
        <title>The genomes of Aspergillus section Nigri reveals drivers in fungal speciation.</title>
        <authorList>
            <consortium name="DOE Joint Genome Institute"/>
            <person name="Vesth T.C."/>
            <person name="Nybo J."/>
            <person name="Theobald S."/>
            <person name="Brandl J."/>
            <person name="Frisvad J.C."/>
            <person name="Nielsen K.F."/>
            <person name="Lyhne E.K."/>
            <person name="Kogle M.E."/>
            <person name="Kuo A."/>
            <person name="Riley R."/>
            <person name="Clum A."/>
            <person name="Nolan M."/>
            <person name="Lipzen A."/>
            <person name="Salamov A."/>
            <person name="Henrissat B."/>
            <person name="Wiebenga A."/>
            <person name="De Vries R.P."/>
            <person name="Grigoriev I.V."/>
            <person name="Mortensen U.H."/>
            <person name="Andersen M.R."/>
            <person name="Baker S.E."/>
        </authorList>
    </citation>
    <scope>NUCLEOTIDE SEQUENCE [LARGE SCALE GENOMIC DNA]</scope>
    <source>
        <strain evidence="1 2">CBS 121591</strain>
    </source>
</reference>
<name>A0A319BVW8_9EURO</name>